<proteinExistence type="predicted"/>
<evidence type="ECO:0000313" key="1">
    <source>
        <dbReference type="EMBL" id="DAD90101.1"/>
    </source>
</evidence>
<reference evidence="1" key="1">
    <citation type="journal article" date="2021" name="Proc. Natl. Acad. Sci. U.S.A.">
        <title>A Catalog of Tens of Thousands of Viruses from Human Metagenomes Reveals Hidden Associations with Chronic Diseases.</title>
        <authorList>
            <person name="Tisza M.J."/>
            <person name="Buck C.B."/>
        </authorList>
    </citation>
    <scope>NUCLEOTIDE SEQUENCE</scope>
    <source>
        <strain evidence="1">CtnN38</strain>
    </source>
</reference>
<sequence>MIHLGIGQMILLLIDFSFEKKYVRKRLMTFKLLLK</sequence>
<organism evidence="1">
    <name type="scientific">Siphoviridae sp. ctnN38</name>
    <dbReference type="NCBI Taxonomy" id="2826455"/>
    <lineage>
        <taxon>Viruses</taxon>
        <taxon>Duplodnaviria</taxon>
        <taxon>Heunggongvirae</taxon>
        <taxon>Uroviricota</taxon>
        <taxon>Caudoviricetes</taxon>
    </lineage>
</organism>
<accession>A0A8S5N5S5</accession>
<dbReference type="EMBL" id="BK015077">
    <property type="protein sequence ID" value="DAD90101.1"/>
    <property type="molecule type" value="Genomic_DNA"/>
</dbReference>
<name>A0A8S5N5S5_9CAUD</name>
<protein>
    <submittedName>
        <fullName evidence="1">Uncharacterized protein</fullName>
    </submittedName>
</protein>